<proteinExistence type="predicted"/>
<sequence>MRVRTDDGDVEIWLAATSIDEALDRVLDVIPEGWAVSLDPRQIDPEQIAALNMTIGEIRRYQPG</sequence>
<name>A0A508TJP3_9BRAD</name>
<dbReference type="Proteomes" id="UP000328092">
    <property type="component" value="Unassembled WGS sequence"/>
</dbReference>
<dbReference type="EMBL" id="CAADFC020000020">
    <property type="protein sequence ID" value="VIO74573.1"/>
    <property type="molecule type" value="Genomic_DNA"/>
</dbReference>
<gene>
    <name evidence="1" type="ORF">CI1B_53470</name>
</gene>
<comment type="caution">
    <text evidence="1">The sequence shown here is derived from an EMBL/GenBank/DDBJ whole genome shotgun (WGS) entry which is preliminary data.</text>
</comment>
<dbReference type="RefSeq" id="WP_139862352.1">
    <property type="nucleotide sequence ID" value="NZ_CAADFC020000020.1"/>
</dbReference>
<dbReference type="AlphaFoldDB" id="A0A508TJP3"/>
<reference evidence="1" key="1">
    <citation type="submission" date="2019-02" db="EMBL/GenBank/DDBJ databases">
        <authorList>
            <person name="Pothier F.J."/>
        </authorList>
    </citation>
    <scope>NUCLEOTIDE SEQUENCE</scope>
    <source>
        <strain evidence="1">CI-1B</strain>
    </source>
</reference>
<organism evidence="1 2">
    <name type="scientific">Bradyrhizobium ivorense</name>
    <dbReference type="NCBI Taxonomy" id="2511166"/>
    <lineage>
        <taxon>Bacteria</taxon>
        <taxon>Pseudomonadati</taxon>
        <taxon>Pseudomonadota</taxon>
        <taxon>Alphaproteobacteria</taxon>
        <taxon>Hyphomicrobiales</taxon>
        <taxon>Nitrobacteraceae</taxon>
        <taxon>Bradyrhizobium</taxon>
    </lineage>
</organism>
<evidence type="ECO:0000313" key="1">
    <source>
        <dbReference type="EMBL" id="VIO74573.1"/>
    </source>
</evidence>
<evidence type="ECO:0000313" key="2">
    <source>
        <dbReference type="Proteomes" id="UP000328092"/>
    </source>
</evidence>
<accession>A0A508TJP3</accession>
<keyword evidence="2" id="KW-1185">Reference proteome</keyword>
<protein>
    <submittedName>
        <fullName evidence="1">Uncharacterized protein</fullName>
    </submittedName>
</protein>
<dbReference type="OrthoDB" id="8252961at2"/>